<name>A0A067SL56_GALM3</name>
<proteinExistence type="predicted"/>
<dbReference type="Proteomes" id="UP000027222">
    <property type="component" value="Unassembled WGS sequence"/>
</dbReference>
<keyword evidence="2" id="KW-1185">Reference proteome</keyword>
<evidence type="ECO:0000313" key="1">
    <source>
        <dbReference type="EMBL" id="KDR71641.1"/>
    </source>
</evidence>
<sequence>MAETQTVAEMSTLIAADSLKPPRRVRRPNAQTGRLPKVKVCGYALNSDDLEAWSKERDLFQDVNALNQRYRAIQTIMCSLPESFCWGIVRSNTEDTYLRCIVVGSNETKEDLIRAYTPARAKRVAKVLGKKDEPPKWYYYQENFD</sequence>
<organism evidence="1 2">
    <name type="scientific">Galerina marginata (strain CBS 339.88)</name>
    <dbReference type="NCBI Taxonomy" id="685588"/>
    <lineage>
        <taxon>Eukaryota</taxon>
        <taxon>Fungi</taxon>
        <taxon>Dikarya</taxon>
        <taxon>Basidiomycota</taxon>
        <taxon>Agaricomycotina</taxon>
        <taxon>Agaricomycetes</taxon>
        <taxon>Agaricomycetidae</taxon>
        <taxon>Agaricales</taxon>
        <taxon>Agaricineae</taxon>
        <taxon>Strophariaceae</taxon>
        <taxon>Galerina</taxon>
    </lineage>
</organism>
<protein>
    <submittedName>
        <fullName evidence="1">Uncharacterized protein</fullName>
    </submittedName>
</protein>
<accession>A0A067SL56</accession>
<dbReference type="AlphaFoldDB" id="A0A067SL56"/>
<reference evidence="2" key="1">
    <citation type="journal article" date="2014" name="Proc. Natl. Acad. Sci. U.S.A.">
        <title>Extensive sampling of basidiomycete genomes demonstrates inadequacy of the white-rot/brown-rot paradigm for wood decay fungi.</title>
        <authorList>
            <person name="Riley R."/>
            <person name="Salamov A.A."/>
            <person name="Brown D.W."/>
            <person name="Nagy L.G."/>
            <person name="Floudas D."/>
            <person name="Held B.W."/>
            <person name="Levasseur A."/>
            <person name="Lombard V."/>
            <person name="Morin E."/>
            <person name="Otillar R."/>
            <person name="Lindquist E.A."/>
            <person name="Sun H."/>
            <person name="LaButti K.M."/>
            <person name="Schmutz J."/>
            <person name="Jabbour D."/>
            <person name="Luo H."/>
            <person name="Baker S.E."/>
            <person name="Pisabarro A.G."/>
            <person name="Walton J.D."/>
            <person name="Blanchette R.A."/>
            <person name="Henrissat B."/>
            <person name="Martin F."/>
            <person name="Cullen D."/>
            <person name="Hibbett D.S."/>
            <person name="Grigoriev I.V."/>
        </authorList>
    </citation>
    <scope>NUCLEOTIDE SEQUENCE [LARGE SCALE GENOMIC DNA]</scope>
    <source>
        <strain evidence="2">CBS 339.88</strain>
    </source>
</reference>
<dbReference type="EMBL" id="KL142392">
    <property type="protein sequence ID" value="KDR71641.1"/>
    <property type="molecule type" value="Genomic_DNA"/>
</dbReference>
<dbReference type="OrthoDB" id="3094529at2759"/>
<dbReference type="HOGENOM" id="CLU_1669505_0_0_1"/>
<gene>
    <name evidence="1" type="ORF">GALMADRAFT_229595</name>
</gene>
<evidence type="ECO:0000313" key="2">
    <source>
        <dbReference type="Proteomes" id="UP000027222"/>
    </source>
</evidence>